<comment type="similarity">
    <text evidence="7">Belongs to the DVL/RTFL small polypeptides family.</text>
</comment>
<evidence type="ECO:0000256" key="1">
    <source>
        <dbReference type="ARBA" id="ARBA00004162"/>
    </source>
</evidence>
<keyword evidence="3" id="KW-1003">Cell membrane</keyword>
<dbReference type="PANTHER" id="PTHR47855:SF4">
    <property type="entry name" value="DVL FAMILY PROTEIN"/>
    <property type="match status" value="1"/>
</dbReference>
<sequence length="45" mass="5687">MAMLLFSRRNPKLGKWRQWSKYTQQQRARLYIIWRCTVILVCWQE</sequence>
<dbReference type="EMBL" id="KZ305109">
    <property type="protein sequence ID" value="PIA26497.1"/>
    <property type="molecule type" value="Genomic_DNA"/>
</dbReference>
<gene>
    <name evidence="8" type="ORF">AQUCO_09200004v1</name>
</gene>
<dbReference type="InParanoid" id="A0A2G5C6R6"/>
<protein>
    <submittedName>
        <fullName evidence="8">Uncharacterized protein</fullName>
    </submittedName>
</protein>
<evidence type="ECO:0000256" key="2">
    <source>
        <dbReference type="ARBA" id="ARBA00022473"/>
    </source>
</evidence>
<proteinExistence type="inferred from homology"/>
<keyword evidence="9" id="KW-1185">Reference proteome</keyword>
<evidence type="ECO:0000313" key="9">
    <source>
        <dbReference type="Proteomes" id="UP000230069"/>
    </source>
</evidence>
<organism evidence="8 9">
    <name type="scientific">Aquilegia coerulea</name>
    <name type="common">Rocky mountain columbine</name>
    <dbReference type="NCBI Taxonomy" id="218851"/>
    <lineage>
        <taxon>Eukaryota</taxon>
        <taxon>Viridiplantae</taxon>
        <taxon>Streptophyta</taxon>
        <taxon>Embryophyta</taxon>
        <taxon>Tracheophyta</taxon>
        <taxon>Spermatophyta</taxon>
        <taxon>Magnoliopsida</taxon>
        <taxon>Ranunculales</taxon>
        <taxon>Ranunculaceae</taxon>
        <taxon>Thalictroideae</taxon>
        <taxon>Aquilegia</taxon>
    </lineage>
</organism>
<evidence type="ECO:0000256" key="6">
    <source>
        <dbReference type="ARBA" id="ARBA00023136"/>
    </source>
</evidence>
<accession>A0A2G5C6R6</accession>
<reference evidence="8 9" key="1">
    <citation type="submission" date="2017-09" db="EMBL/GenBank/DDBJ databases">
        <title>WGS assembly of Aquilegia coerulea Goldsmith.</title>
        <authorList>
            <person name="Hodges S."/>
            <person name="Kramer E."/>
            <person name="Nordborg M."/>
            <person name="Tomkins J."/>
            <person name="Borevitz J."/>
            <person name="Derieg N."/>
            <person name="Yan J."/>
            <person name="Mihaltcheva S."/>
            <person name="Hayes R.D."/>
            <person name="Rokhsar D."/>
        </authorList>
    </citation>
    <scope>NUCLEOTIDE SEQUENCE [LARGE SCALE GENOMIC DNA]</scope>
    <source>
        <strain evidence="9">cv. Goldsmith</strain>
    </source>
</reference>
<keyword evidence="4" id="KW-0812">Transmembrane</keyword>
<evidence type="ECO:0000256" key="4">
    <source>
        <dbReference type="ARBA" id="ARBA00022692"/>
    </source>
</evidence>
<evidence type="ECO:0000256" key="3">
    <source>
        <dbReference type="ARBA" id="ARBA00022475"/>
    </source>
</evidence>
<keyword evidence="6" id="KW-0472">Membrane</keyword>
<keyword evidence="2" id="KW-0217">Developmental protein</keyword>
<comment type="subcellular location">
    <subcellularLocation>
        <location evidence="1">Cell membrane</location>
        <topology evidence="1">Single-pass membrane protein</topology>
    </subcellularLocation>
</comment>
<dbReference type="GO" id="GO:0048367">
    <property type="term" value="P:shoot system development"/>
    <property type="evidence" value="ECO:0007669"/>
    <property type="project" value="UniProtKB-ARBA"/>
</dbReference>
<dbReference type="PANTHER" id="PTHR47855">
    <property type="entry name" value="OS01G0525701 PROTEIN"/>
    <property type="match status" value="1"/>
</dbReference>
<dbReference type="OrthoDB" id="1020556at2759"/>
<dbReference type="GO" id="GO:0005886">
    <property type="term" value="C:plasma membrane"/>
    <property type="evidence" value="ECO:0007669"/>
    <property type="project" value="UniProtKB-SubCell"/>
</dbReference>
<evidence type="ECO:0000313" key="8">
    <source>
        <dbReference type="EMBL" id="PIA26497.1"/>
    </source>
</evidence>
<dbReference type="GO" id="GO:0008285">
    <property type="term" value="P:negative regulation of cell population proliferation"/>
    <property type="evidence" value="ECO:0007669"/>
    <property type="project" value="InterPro"/>
</dbReference>
<keyword evidence="5" id="KW-1133">Transmembrane helix</keyword>
<name>A0A2G5C6R6_AQUCA</name>
<dbReference type="InterPro" id="IPR012552">
    <property type="entry name" value="DVL"/>
</dbReference>
<dbReference type="Pfam" id="PF08137">
    <property type="entry name" value="DVL"/>
    <property type="match status" value="1"/>
</dbReference>
<dbReference type="Proteomes" id="UP000230069">
    <property type="component" value="Unassembled WGS sequence"/>
</dbReference>
<dbReference type="AlphaFoldDB" id="A0A2G5C6R6"/>
<evidence type="ECO:0000256" key="7">
    <source>
        <dbReference type="ARBA" id="ARBA00024340"/>
    </source>
</evidence>
<dbReference type="InterPro" id="IPR052153">
    <property type="entry name" value="DVL/RTFL_small_peptides"/>
</dbReference>
<evidence type="ECO:0000256" key="5">
    <source>
        <dbReference type="ARBA" id="ARBA00022989"/>
    </source>
</evidence>